<comment type="caution">
    <text evidence="2">The sequence shown here is derived from an EMBL/GenBank/DDBJ whole genome shotgun (WGS) entry which is preliminary data.</text>
</comment>
<name>A0ABU6MXE3_9BACI</name>
<keyword evidence="3" id="KW-1185">Reference proteome</keyword>
<dbReference type="Pfam" id="PF04326">
    <property type="entry name" value="SLFN_AlbA_2"/>
    <property type="match status" value="1"/>
</dbReference>
<sequence>MEKPIDQVTFEDIQSLVDAGVMENRLLDYKRDIPNNIRGDYSREFCKDIVAFANTEGGTLIYGIEEIEDSQPNIVGVEISNTDTFLQQATNIIRSNIEPTLYDFKFNPIPIGEENKYVLCIDIPKSWGLYISILH</sequence>
<feature type="domain" description="Schlafen AlbA-2" evidence="1">
    <location>
        <begin position="23"/>
        <end position="126"/>
    </location>
</feature>
<reference evidence="2 3" key="1">
    <citation type="submission" date="2023-03" db="EMBL/GenBank/DDBJ databases">
        <title>Bacillus Genome Sequencing.</title>
        <authorList>
            <person name="Dunlap C."/>
        </authorList>
    </citation>
    <scope>NUCLEOTIDE SEQUENCE [LARGE SCALE GENOMIC DNA]</scope>
    <source>
        <strain evidence="2 3">B-615</strain>
    </source>
</reference>
<evidence type="ECO:0000313" key="2">
    <source>
        <dbReference type="EMBL" id="MED1567437.1"/>
    </source>
</evidence>
<keyword evidence="2" id="KW-0067">ATP-binding</keyword>
<dbReference type="InterPro" id="IPR007421">
    <property type="entry name" value="Schlafen_AlbA_2_dom"/>
</dbReference>
<dbReference type="InterPro" id="IPR038461">
    <property type="entry name" value="Schlafen_AlbA_2_dom_sf"/>
</dbReference>
<accession>A0ABU6MXE3</accession>
<dbReference type="PANTHER" id="PTHR30595:SF6">
    <property type="entry name" value="SCHLAFEN ALBA-2 DOMAIN-CONTAINING PROTEIN"/>
    <property type="match status" value="1"/>
</dbReference>
<dbReference type="GO" id="GO:0005524">
    <property type="term" value="F:ATP binding"/>
    <property type="evidence" value="ECO:0007669"/>
    <property type="project" value="UniProtKB-KW"/>
</dbReference>
<dbReference type="Proteomes" id="UP001309448">
    <property type="component" value="Unassembled WGS sequence"/>
</dbReference>
<organism evidence="2 3">
    <name type="scientific">Bacillus paramycoides</name>
    <dbReference type="NCBI Taxonomy" id="2026194"/>
    <lineage>
        <taxon>Bacteria</taxon>
        <taxon>Bacillati</taxon>
        <taxon>Bacillota</taxon>
        <taxon>Bacilli</taxon>
        <taxon>Bacillales</taxon>
        <taxon>Bacillaceae</taxon>
        <taxon>Bacillus</taxon>
        <taxon>Bacillus cereus group</taxon>
    </lineage>
</organism>
<dbReference type="PANTHER" id="PTHR30595">
    <property type="entry name" value="GLPR-RELATED TRANSCRIPTIONAL REPRESSOR"/>
    <property type="match status" value="1"/>
</dbReference>
<proteinExistence type="predicted"/>
<gene>
    <name evidence="2" type="ORF">P4U88_16085</name>
</gene>
<protein>
    <submittedName>
        <fullName evidence="2">ATP-binding protein</fullName>
    </submittedName>
</protein>
<evidence type="ECO:0000259" key="1">
    <source>
        <dbReference type="Pfam" id="PF04326"/>
    </source>
</evidence>
<dbReference type="RefSeq" id="WP_033718943.1">
    <property type="nucleotide sequence ID" value="NZ_JARMDB010000011.1"/>
</dbReference>
<dbReference type="Gene3D" id="3.30.950.30">
    <property type="entry name" value="Schlafen, AAA domain"/>
    <property type="match status" value="1"/>
</dbReference>
<dbReference type="EMBL" id="JARMDB010000011">
    <property type="protein sequence ID" value="MED1567437.1"/>
    <property type="molecule type" value="Genomic_DNA"/>
</dbReference>
<evidence type="ECO:0000313" key="3">
    <source>
        <dbReference type="Proteomes" id="UP001309448"/>
    </source>
</evidence>
<keyword evidence="2" id="KW-0547">Nucleotide-binding</keyword>